<keyword evidence="3" id="KW-1185">Reference proteome</keyword>
<dbReference type="AlphaFoldDB" id="A0A4R1FFQ9"/>
<dbReference type="EMBL" id="SMFR01000009">
    <property type="protein sequence ID" value="TCJ89691.1"/>
    <property type="molecule type" value="Genomic_DNA"/>
</dbReference>
<accession>A0A4R1FFQ9</accession>
<dbReference type="OrthoDB" id="1161330at2"/>
<feature type="domain" description="Pyridoxamine 5'-phosphate oxidase N-terminal" evidence="1">
    <location>
        <begin position="24"/>
        <end position="120"/>
    </location>
</feature>
<sequence>MTDLYEQWREIRDILDRGRKATGHFAIASVDSDGVPNITPVGTVFLREDRTAFYFDQYTSALARNLDTNPRVCLMAVDRGTLFWFRSLLVGRFAAAPGVRLYGTAGTLRPATDLELAQVRRRVRPMRFLRGGRLLWSNFSHVRDITFTSSRLVRYPMMMAHLPQTDSVPFHDPEV</sequence>
<dbReference type="Proteomes" id="UP000294856">
    <property type="component" value="Unassembled WGS sequence"/>
</dbReference>
<dbReference type="Pfam" id="PF01243">
    <property type="entry name" value="PNPOx_N"/>
    <property type="match status" value="1"/>
</dbReference>
<evidence type="ECO:0000259" key="1">
    <source>
        <dbReference type="Pfam" id="PF01243"/>
    </source>
</evidence>
<name>A0A4R1FFQ9_9NOCA</name>
<evidence type="ECO:0000313" key="2">
    <source>
        <dbReference type="EMBL" id="TCJ89691.1"/>
    </source>
</evidence>
<reference evidence="2 3" key="1">
    <citation type="submission" date="2019-03" db="EMBL/GenBank/DDBJ databases">
        <title>Genomic Encyclopedia of Type Strains, Phase IV (KMG-IV): sequencing the most valuable type-strain genomes for metagenomic binning, comparative biology and taxonomic classification.</title>
        <authorList>
            <person name="Goeker M."/>
        </authorList>
    </citation>
    <scope>NUCLEOTIDE SEQUENCE [LARGE SCALE GENOMIC DNA]</scope>
    <source>
        <strain evidence="2 3">DSM 44684</strain>
    </source>
</reference>
<dbReference type="STRING" id="1210063.GCA_001612665_05671"/>
<proteinExistence type="predicted"/>
<gene>
    <name evidence="2" type="ORF">DFR71_6328</name>
</gene>
<dbReference type="SUPFAM" id="SSF50475">
    <property type="entry name" value="FMN-binding split barrel"/>
    <property type="match status" value="1"/>
</dbReference>
<organism evidence="2 3">
    <name type="scientific">Nocardia alba</name>
    <dbReference type="NCBI Taxonomy" id="225051"/>
    <lineage>
        <taxon>Bacteria</taxon>
        <taxon>Bacillati</taxon>
        <taxon>Actinomycetota</taxon>
        <taxon>Actinomycetes</taxon>
        <taxon>Mycobacteriales</taxon>
        <taxon>Nocardiaceae</taxon>
        <taxon>Nocardia</taxon>
    </lineage>
</organism>
<dbReference type="Gene3D" id="2.30.110.10">
    <property type="entry name" value="Electron Transport, Fmn-binding Protein, Chain A"/>
    <property type="match status" value="1"/>
</dbReference>
<comment type="caution">
    <text evidence="2">The sequence shown here is derived from an EMBL/GenBank/DDBJ whole genome shotgun (WGS) entry which is preliminary data.</text>
</comment>
<dbReference type="InterPro" id="IPR012349">
    <property type="entry name" value="Split_barrel_FMN-bd"/>
</dbReference>
<evidence type="ECO:0000313" key="3">
    <source>
        <dbReference type="Proteomes" id="UP000294856"/>
    </source>
</evidence>
<protein>
    <submittedName>
        <fullName evidence="2">Pyridoxamine 5'-phosphate oxidase</fullName>
    </submittedName>
</protein>
<dbReference type="InterPro" id="IPR011576">
    <property type="entry name" value="Pyridox_Oxase_N"/>
</dbReference>